<keyword evidence="2" id="KW-1185">Reference proteome</keyword>
<comment type="caution">
    <text evidence="1">The sequence shown here is derived from an EMBL/GenBank/DDBJ whole genome shotgun (WGS) entry which is preliminary data.</text>
</comment>
<proteinExistence type="predicted"/>
<dbReference type="Pfam" id="PF11994">
    <property type="entry name" value="DUF3489"/>
    <property type="match status" value="1"/>
</dbReference>
<dbReference type="Proteomes" id="UP000466966">
    <property type="component" value="Unassembled WGS sequence"/>
</dbReference>
<protein>
    <submittedName>
        <fullName evidence="1">DUF3489 domain-containing protein</fullName>
    </submittedName>
</protein>
<organism evidence="1 2">
    <name type="scientific">Alteraurantiacibacter buctensis</name>
    <dbReference type="NCBI Taxonomy" id="1503981"/>
    <lineage>
        <taxon>Bacteria</taxon>
        <taxon>Pseudomonadati</taxon>
        <taxon>Pseudomonadota</taxon>
        <taxon>Alphaproteobacteria</taxon>
        <taxon>Sphingomonadales</taxon>
        <taxon>Erythrobacteraceae</taxon>
        <taxon>Alteraurantiacibacter</taxon>
    </lineage>
</organism>
<evidence type="ECO:0000313" key="1">
    <source>
        <dbReference type="EMBL" id="MXO70603.1"/>
    </source>
</evidence>
<gene>
    <name evidence="1" type="ORF">GRI99_03015</name>
</gene>
<name>A0A844YXZ4_9SPHN</name>
<dbReference type="InterPro" id="IPR021880">
    <property type="entry name" value="DUF3489"/>
</dbReference>
<accession>A0A844YXZ4</accession>
<dbReference type="AlphaFoldDB" id="A0A844YXZ4"/>
<sequence length="171" mass="18127">MQTLGFALCLVFGPHIPLDFWRTASIGAVIASRPMHEAAALTGATGRALGGGSSELSLLPQGDPPMTDTNEAAVVTKPVTKRPRRMARDPMIATADRLAAPVPTKRASKSDLVLGLLQRPEGATIDQLVAATGWLPHTTRAALTGLRKKGHSVTSEKVEGQRHYRIVYGAS</sequence>
<reference evidence="1 2" key="1">
    <citation type="submission" date="2019-12" db="EMBL/GenBank/DDBJ databases">
        <title>Genomic-based taxomic classification of the family Erythrobacteraceae.</title>
        <authorList>
            <person name="Xu L."/>
        </authorList>
    </citation>
    <scope>NUCLEOTIDE SEQUENCE [LARGE SCALE GENOMIC DNA]</scope>
    <source>
        <strain evidence="1 2">M0322</strain>
    </source>
</reference>
<evidence type="ECO:0000313" key="2">
    <source>
        <dbReference type="Proteomes" id="UP000466966"/>
    </source>
</evidence>
<dbReference type="EMBL" id="WTYV01000001">
    <property type="protein sequence ID" value="MXO70603.1"/>
    <property type="molecule type" value="Genomic_DNA"/>
</dbReference>
<dbReference type="OrthoDB" id="7206991at2"/>